<reference evidence="4" key="2">
    <citation type="submission" date="2014-08" db="EMBL/GenBank/DDBJ databases">
        <authorList>
            <person name="Moulin L."/>
        </authorList>
    </citation>
    <scope>NUCLEOTIDE SEQUENCE [LARGE SCALE GENOMIC DNA]</scope>
</reference>
<sequence length="144" mass="16192">MKHQTLDQINAVADVHAEAPALIANRGQRLERWAQLLEENPGRRLTALTGTEYASPDVRQRMRTDGSAITVAFEDPIFRAQGLRDDTYGEARRFFEMSDWQLHEVVCHCHVGANMPARWAASRVRAAISPGAGILAWLRAVFMH</sequence>
<dbReference type="AlphaFoldDB" id="A0A090ED22"/>
<evidence type="ECO:0000313" key="1">
    <source>
        <dbReference type="EMBL" id="CDX28097.1"/>
    </source>
</evidence>
<evidence type="ECO:0000313" key="4">
    <source>
        <dbReference type="Proteomes" id="UP000045285"/>
    </source>
</evidence>
<accession>A0A090ED22</accession>
<gene>
    <name evidence="1" type="ORF">MPL3356_80029</name>
    <name evidence="3" type="ORF">MPL3365_20372</name>
    <name evidence="2" type="ORF">MPLDJ20_60615</name>
</gene>
<keyword evidence="4" id="KW-1185">Reference proteome</keyword>
<proteinExistence type="predicted"/>
<name>A0A090ED22_MESPL</name>
<dbReference type="Proteomes" id="UP000046122">
    <property type="component" value="Unassembled WGS sequence"/>
</dbReference>
<dbReference type="EMBL" id="CCMZ01000075">
    <property type="protein sequence ID" value="CDX28097.1"/>
    <property type="molecule type" value="Genomic_DNA"/>
</dbReference>
<reference evidence="5 6" key="1">
    <citation type="submission" date="2014-08" db="EMBL/GenBank/DDBJ databases">
        <authorList>
            <person name="Moulin Lionel"/>
        </authorList>
    </citation>
    <scope>NUCLEOTIDE SEQUENCE [LARGE SCALE GENOMIC DNA]</scope>
</reference>
<evidence type="ECO:0000313" key="2">
    <source>
        <dbReference type="EMBL" id="CDX44471.1"/>
    </source>
</evidence>
<dbReference type="EMBL" id="CCNB01000043">
    <property type="protein sequence ID" value="CDX44471.1"/>
    <property type="molecule type" value="Genomic_DNA"/>
</dbReference>
<dbReference type="Proteomes" id="UP000045285">
    <property type="component" value="Unassembled WGS sequence"/>
</dbReference>
<evidence type="ECO:0000313" key="3">
    <source>
        <dbReference type="EMBL" id="CDX55149.1"/>
    </source>
</evidence>
<evidence type="ECO:0000313" key="5">
    <source>
        <dbReference type="Proteomes" id="UP000046122"/>
    </source>
</evidence>
<dbReference type="Proteomes" id="UP000046373">
    <property type="component" value="Unassembled WGS sequence"/>
</dbReference>
<evidence type="ECO:0000313" key="6">
    <source>
        <dbReference type="Proteomes" id="UP000046373"/>
    </source>
</evidence>
<dbReference type="EMBL" id="CCNE01000012">
    <property type="protein sequence ID" value="CDX55149.1"/>
    <property type="molecule type" value="Genomic_DNA"/>
</dbReference>
<organism evidence="1 4">
    <name type="scientific">Mesorhizobium plurifarium</name>
    <dbReference type="NCBI Taxonomy" id="69974"/>
    <lineage>
        <taxon>Bacteria</taxon>
        <taxon>Pseudomonadati</taxon>
        <taxon>Pseudomonadota</taxon>
        <taxon>Alphaproteobacteria</taxon>
        <taxon>Hyphomicrobiales</taxon>
        <taxon>Phyllobacteriaceae</taxon>
        <taxon>Mesorhizobium</taxon>
    </lineage>
</organism>
<protein>
    <submittedName>
        <fullName evidence="1">Uncharacterized protein</fullName>
    </submittedName>
</protein>